<dbReference type="GeneID" id="19338036"/>
<keyword evidence="1" id="KW-0472">Membrane</keyword>
<dbReference type="Pfam" id="PF11374">
    <property type="entry name" value="DUF3176"/>
    <property type="match status" value="1"/>
</dbReference>
<dbReference type="eggNOG" id="ENOG502SH3U">
    <property type="taxonomic scope" value="Eukaryota"/>
</dbReference>
<feature type="transmembrane region" description="Helical" evidence="1">
    <location>
        <begin position="57"/>
        <end position="81"/>
    </location>
</feature>
<dbReference type="PANTHER" id="PTHR35394">
    <property type="entry name" value="DUF3176 DOMAIN-CONTAINING PROTEIN"/>
    <property type="match status" value="1"/>
</dbReference>
<dbReference type="RefSeq" id="XP_007924141.1">
    <property type="nucleotide sequence ID" value="XM_007925950.1"/>
</dbReference>
<dbReference type="VEuPathDB" id="FungiDB:MYCFIDRAFT_214482"/>
<sequence>MGKTSAFLSRWDQATARWAGSWTLELIAITFSCLCLAALIATLLVGDGQATWDGITLNTYVSILATAGKLSALFTVSSAIGQAKWNLFSRKPRSLLDFQALDLASRGGWGSVQLLFRRRDVAAVLGALAFIVAFAFDPFAQQLVHLRSHIAFSPSLKASFATTSRYDGGMRYDYGPAYVPDSDGSMIRDFAVTADFSMQAAVLSGLGFIGERTDLMLGGAYNVSQAAVGGTSKFMQETFIHKSMEVGASSLLDNINGYYLRISNDPQFSPDVMQPLYENDDLDATFEAIAASMSNAIRAHQNGTQNITGEVGTPVTRYRVEWPWIILPLVVVMASLLQLILTMFESRHYPLWKSDVLAVLSRGRHVGDITYRGASQVIWQQLCFYLAIYLMMLNEATSLLRDFPYY</sequence>
<evidence type="ECO:0000313" key="2">
    <source>
        <dbReference type="EMBL" id="EME87094.1"/>
    </source>
</evidence>
<proteinExistence type="predicted"/>
<dbReference type="InterPro" id="IPR021514">
    <property type="entry name" value="DUF3176"/>
</dbReference>
<keyword evidence="1" id="KW-1133">Transmembrane helix</keyword>
<keyword evidence="1" id="KW-0812">Transmembrane</keyword>
<evidence type="ECO:0000313" key="3">
    <source>
        <dbReference type="Proteomes" id="UP000016932"/>
    </source>
</evidence>
<name>M3A7N8_PSEFD</name>
<organism evidence="2 3">
    <name type="scientific">Pseudocercospora fijiensis (strain CIRAD86)</name>
    <name type="common">Black leaf streak disease fungus</name>
    <name type="synonym">Mycosphaerella fijiensis</name>
    <dbReference type="NCBI Taxonomy" id="383855"/>
    <lineage>
        <taxon>Eukaryota</taxon>
        <taxon>Fungi</taxon>
        <taxon>Dikarya</taxon>
        <taxon>Ascomycota</taxon>
        <taxon>Pezizomycotina</taxon>
        <taxon>Dothideomycetes</taxon>
        <taxon>Dothideomycetidae</taxon>
        <taxon>Mycosphaerellales</taxon>
        <taxon>Mycosphaerellaceae</taxon>
        <taxon>Pseudocercospora</taxon>
    </lineage>
</organism>
<dbReference type="PANTHER" id="PTHR35394:SF5">
    <property type="entry name" value="DUF3176 DOMAIN-CONTAINING PROTEIN"/>
    <property type="match status" value="1"/>
</dbReference>
<dbReference type="OrthoDB" id="5242705at2759"/>
<dbReference type="Proteomes" id="UP000016932">
    <property type="component" value="Unassembled WGS sequence"/>
</dbReference>
<feature type="transmembrane region" description="Helical" evidence="1">
    <location>
        <begin position="382"/>
        <end position="400"/>
    </location>
</feature>
<keyword evidence="3" id="KW-1185">Reference proteome</keyword>
<dbReference type="HOGENOM" id="CLU_678137_0_0_1"/>
<accession>M3A7N8</accession>
<dbReference type="EMBL" id="KB446556">
    <property type="protein sequence ID" value="EME87094.1"/>
    <property type="molecule type" value="Genomic_DNA"/>
</dbReference>
<gene>
    <name evidence="2" type="ORF">MYCFIDRAFT_214482</name>
</gene>
<feature type="transmembrane region" description="Helical" evidence="1">
    <location>
        <begin position="322"/>
        <end position="344"/>
    </location>
</feature>
<dbReference type="AlphaFoldDB" id="M3A7N8"/>
<evidence type="ECO:0000256" key="1">
    <source>
        <dbReference type="SAM" id="Phobius"/>
    </source>
</evidence>
<reference evidence="2 3" key="1">
    <citation type="journal article" date="2012" name="PLoS Pathog.">
        <title>Diverse lifestyles and strategies of plant pathogenesis encoded in the genomes of eighteen Dothideomycetes fungi.</title>
        <authorList>
            <person name="Ohm R.A."/>
            <person name="Feau N."/>
            <person name="Henrissat B."/>
            <person name="Schoch C.L."/>
            <person name="Horwitz B.A."/>
            <person name="Barry K.W."/>
            <person name="Condon B.J."/>
            <person name="Copeland A.C."/>
            <person name="Dhillon B."/>
            <person name="Glaser F."/>
            <person name="Hesse C.N."/>
            <person name="Kosti I."/>
            <person name="LaButti K."/>
            <person name="Lindquist E.A."/>
            <person name="Lucas S."/>
            <person name="Salamov A.A."/>
            <person name="Bradshaw R.E."/>
            <person name="Ciuffetti L."/>
            <person name="Hamelin R.C."/>
            <person name="Kema G.H.J."/>
            <person name="Lawrence C."/>
            <person name="Scott J.A."/>
            <person name="Spatafora J.W."/>
            <person name="Turgeon B.G."/>
            <person name="de Wit P.J.G.M."/>
            <person name="Zhong S."/>
            <person name="Goodwin S.B."/>
            <person name="Grigoriev I.V."/>
        </authorList>
    </citation>
    <scope>NUCLEOTIDE SEQUENCE [LARGE SCALE GENOMIC DNA]</scope>
    <source>
        <strain evidence="2 3">CIRAD86</strain>
    </source>
</reference>
<dbReference type="KEGG" id="pfj:MYCFIDRAFT_214482"/>
<protein>
    <submittedName>
        <fullName evidence="2">Uncharacterized protein</fullName>
    </submittedName>
</protein>
<feature type="transmembrane region" description="Helical" evidence="1">
    <location>
        <begin position="21"/>
        <end position="45"/>
    </location>
</feature>